<evidence type="ECO:0000256" key="5">
    <source>
        <dbReference type="ARBA" id="ARBA00022519"/>
    </source>
</evidence>
<dbReference type="NCBIfam" id="TIGR01352">
    <property type="entry name" value="tonB_Cterm"/>
    <property type="match status" value="1"/>
</dbReference>
<feature type="region of interest" description="Disordered" evidence="10">
    <location>
        <begin position="61"/>
        <end position="149"/>
    </location>
</feature>
<dbReference type="GO" id="GO:0015031">
    <property type="term" value="P:protein transport"/>
    <property type="evidence" value="ECO:0007669"/>
    <property type="project" value="UniProtKB-KW"/>
</dbReference>
<dbReference type="Proteomes" id="UP000257240">
    <property type="component" value="Unassembled WGS sequence"/>
</dbReference>
<keyword evidence="6 11" id="KW-0812">Transmembrane</keyword>
<comment type="subcellular location">
    <subcellularLocation>
        <location evidence="1">Cell inner membrane</location>
        <topology evidence="1">Single-pass membrane protein</topology>
        <orientation evidence="1">Periplasmic side</orientation>
    </subcellularLocation>
</comment>
<evidence type="ECO:0000256" key="9">
    <source>
        <dbReference type="ARBA" id="ARBA00023136"/>
    </source>
</evidence>
<comment type="similarity">
    <text evidence="2">Belongs to the TonB family.</text>
</comment>
<evidence type="ECO:0000256" key="1">
    <source>
        <dbReference type="ARBA" id="ARBA00004383"/>
    </source>
</evidence>
<evidence type="ECO:0000259" key="12">
    <source>
        <dbReference type="PROSITE" id="PS52015"/>
    </source>
</evidence>
<evidence type="ECO:0000256" key="2">
    <source>
        <dbReference type="ARBA" id="ARBA00006555"/>
    </source>
</evidence>
<organism evidence="13 14">
    <name type="scientific">Thermodesulfobacterium commune</name>
    <dbReference type="NCBI Taxonomy" id="1741"/>
    <lineage>
        <taxon>Bacteria</taxon>
        <taxon>Pseudomonadati</taxon>
        <taxon>Thermodesulfobacteriota</taxon>
        <taxon>Thermodesulfobacteria</taxon>
        <taxon>Thermodesulfobacteriales</taxon>
        <taxon>Thermodesulfobacteriaceae</taxon>
        <taxon>Thermodesulfobacterium</taxon>
    </lineage>
</organism>
<dbReference type="InterPro" id="IPR051045">
    <property type="entry name" value="TonB-dependent_transducer"/>
</dbReference>
<feature type="compositionally biased region" description="Polar residues" evidence="10">
    <location>
        <begin position="67"/>
        <end position="76"/>
    </location>
</feature>
<name>A0A117LCM3_9BACT</name>
<dbReference type="RefSeq" id="WP_273018937.1">
    <property type="nucleotide sequence ID" value="NZ_DAINLL010000007.1"/>
</dbReference>
<comment type="caution">
    <text evidence="13">The sequence shown here is derived from an EMBL/GenBank/DDBJ whole genome shotgun (WGS) entry which is preliminary data.</text>
</comment>
<protein>
    <recommendedName>
        <fullName evidence="12">TonB C-terminal domain-containing protein</fullName>
    </recommendedName>
</protein>
<keyword evidence="9 11" id="KW-0472">Membrane</keyword>
<keyword evidence="4" id="KW-1003">Cell membrane</keyword>
<dbReference type="PANTHER" id="PTHR33446:SF2">
    <property type="entry name" value="PROTEIN TONB"/>
    <property type="match status" value="1"/>
</dbReference>
<feature type="compositionally biased region" description="Low complexity" evidence="10">
    <location>
        <begin position="114"/>
        <end position="128"/>
    </location>
</feature>
<evidence type="ECO:0000256" key="8">
    <source>
        <dbReference type="ARBA" id="ARBA00022989"/>
    </source>
</evidence>
<evidence type="ECO:0000256" key="4">
    <source>
        <dbReference type="ARBA" id="ARBA00022475"/>
    </source>
</evidence>
<feature type="transmembrane region" description="Helical" evidence="11">
    <location>
        <begin position="6"/>
        <end position="25"/>
    </location>
</feature>
<evidence type="ECO:0000256" key="6">
    <source>
        <dbReference type="ARBA" id="ARBA00022692"/>
    </source>
</evidence>
<keyword evidence="3" id="KW-0813">Transport</keyword>
<dbReference type="Gene3D" id="3.30.1150.10">
    <property type="match status" value="1"/>
</dbReference>
<evidence type="ECO:0000313" key="13">
    <source>
        <dbReference type="EMBL" id="HAA83815.1"/>
    </source>
</evidence>
<dbReference type="AlphaFoldDB" id="A0A117LCM3"/>
<keyword evidence="7" id="KW-0653">Protein transport</keyword>
<evidence type="ECO:0000313" key="14">
    <source>
        <dbReference type="Proteomes" id="UP000257240"/>
    </source>
</evidence>
<evidence type="ECO:0000256" key="10">
    <source>
        <dbReference type="SAM" id="MobiDB-lite"/>
    </source>
</evidence>
<dbReference type="GO" id="GO:0098797">
    <property type="term" value="C:plasma membrane protein complex"/>
    <property type="evidence" value="ECO:0007669"/>
    <property type="project" value="TreeGrafter"/>
</dbReference>
<dbReference type="SUPFAM" id="SSF74653">
    <property type="entry name" value="TolA/TonB C-terminal domain"/>
    <property type="match status" value="1"/>
</dbReference>
<dbReference type="PANTHER" id="PTHR33446">
    <property type="entry name" value="PROTEIN TONB-RELATED"/>
    <property type="match status" value="1"/>
</dbReference>
<dbReference type="Pfam" id="PF03544">
    <property type="entry name" value="TonB_C"/>
    <property type="match status" value="1"/>
</dbReference>
<dbReference type="InterPro" id="IPR037682">
    <property type="entry name" value="TonB_C"/>
</dbReference>
<evidence type="ECO:0000256" key="3">
    <source>
        <dbReference type="ARBA" id="ARBA00022448"/>
    </source>
</evidence>
<accession>A0A117LCM3</accession>
<proteinExistence type="inferred from homology"/>
<feature type="compositionally biased region" description="Basic and acidic residues" evidence="10">
    <location>
        <begin position="77"/>
        <end position="92"/>
    </location>
</feature>
<dbReference type="EMBL" id="DLVE01000044">
    <property type="protein sequence ID" value="HAA83815.1"/>
    <property type="molecule type" value="Genomic_DNA"/>
</dbReference>
<dbReference type="PROSITE" id="PS52015">
    <property type="entry name" value="TONB_CTD"/>
    <property type="match status" value="1"/>
</dbReference>
<dbReference type="GO" id="GO:0055085">
    <property type="term" value="P:transmembrane transport"/>
    <property type="evidence" value="ECO:0007669"/>
    <property type="project" value="InterPro"/>
</dbReference>
<sequence length="249" mass="27608">MVSIKHFSTSFFIHLFILLSFLTFFRLSEIGRAKYIEIDLEAYSGSQLTQEKSTQALATEKTAKPFQPTQNQPDKSQSLKEELTPPAKKENAVSEVVPSKESSMPKETFSQTTSSHGPGSVGSQVSSSAKEGTSKPSEGQGGGSGYGERKDHEKIVQHFLSQKFSIISDIVRKHLQYPYLARRMGWEGKVVVSFVLTRQGELKEVRVVQSSGYKVLDENTLATLQGCAKYFPVPPVDVKITLPVVYKLN</sequence>
<dbReference type="GO" id="GO:0031992">
    <property type="term" value="F:energy transducer activity"/>
    <property type="evidence" value="ECO:0007669"/>
    <property type="project" value="TreeGrafter"/>
</dbReference>
<feature type="domain" description="TonB C-terminal" evidence="12">
    <location>
        <begin position="162"/>
        <end position="249"/>
    </location>
</feature>
<keyword evidence="8 11" id="KW-1133">Transmembrane helix</keyword>
<evidence type="ECO:0000256" key="11">
    <source>
        <dbReference type="SAM" id="Phobius"/>
    </source>
</evidence>
<reference evidence="13 14" key="1">
    <citation type="journal article" date="2018" name="Nat. Biotechnol.">
        <title>A standardized bacterial taxonomy based on genome phylogeny substantially revises the tree of life.</title>
        <authorList>
            <person name="Parks D.H."/>
            <person name="Chuvochina M."/>
            <person name="Waite D.W."/>
            <person name="Rinke C."/>
            <person name="Skarshewski A."/>
            <person name="Chaumeil P.A."/>
            <person name="Hugenholtz P."/>
        </authorList>
    </citation>
    <scope>NUCLEOTIDE SEQUENCE [LARGE SCALE GENOMIC DNA]</scope>
    <source>
        <strain evidence="13">UBA12529</strain>
    </source>
</reference>
<dbReference type="InterPro" id="IPR006260">
    <property type="entry name" value="TonB/TolA_C"/>
</dbReference>
<keyword evidence="5" id="KW-0997">Cell inner membrane</keyword>
<evidence type="ECO:0000256" key="7">
    <source>
        <dbReference type="ARBA" id="ARBA00022927"/>
    </source>
</evidence>
<gene>
    <name evidence="13" type="ORF">DCE01_03405</name>
</gene>